<evidence type="ECO:0000256" key="2">
    <source>
        <dbReference type="SAM" id="Phobius"/>
    </source>
</evidence>
<proteinExistence type="predicted"/>
<keyword evidence="5" id="KW-1185">Reference proteome</keyword>
<feature type="signal peptide" evidence="3">
    <location>
        <begin position="1"/>
        <end position="26"/>
    </location>
</feature>
<gene>
    <name evidence="4" type="ORF">LZY01_08800</name>
</gene>
<keyword evidence="3" id="KW-0732">Signal</keyword>
<reference evidence="4 5" key="1">
    <citation type="submission" date="2019-07" db="EMBL/GenBank/DDBJ databases">
        <title>Whole genome shotgun sequence of Lactobacillus zymae NBRC 107157.</title>
        <authorList>
            <person name="Hosoyama A."/>
            <person name="Uohara A."/>
            <person name="Ohji S."/>
            <person name="Ichikawa N."/>
        </authorList>
    </citation>
    <scope>NUCLEOTIDE SEQUENCE [LARGE SCALE GENOMIC DNA]</scope>
    <source>
        <strain evidence="4 5">NBRC 107157</strain>
    </source>
</reference>
<name>A0ABQ0WZG7_9LACO</name>
<evidence type="ECO:0000256" key="1">
    <source>
        <dbReference type="SAM" id="MobiDB-lite"/>
    </source>
</evidence>
<evidence type="ECO:0000313" key="4">
    <source>
        <dbReference type="EMBL" id="GEO71712.1"/>
    </source>
</evidence>
<evidence type="ECO:0000313" key="5">
    <source>
        <dbReference type="Proteomes" id="UP000321794"/>
    </source>
</evidence>
<comment type="caution">
    <text evidence="4">The sequence shown here is derived from an EMBL/GenBank/DDBJ whole genome shotgun (WGS) entry which is preliminary data.</text>
</comment>
<keyword evidence="2" id="KW-0472">Membrane</keyword>
<feature type="chain" id="PRO_5047479920" description="LPXTG cell wall anchor domain-containing protein" evidence="3">
    <location>
        <begin position="27"/>
        <end position="141"/>
    </location>
</feature>
<feature type="region of interest" description="Disordered" evidence="1">
    <location>
        <begin position="37"/>
        <end position="103"/>
    </location>
</feature>
<dbReference type="RefSeq" id="WP_147007828.1">
    <property type="nucleotide sequence ID" value="NZ_BJZK01000007.1"/>
</dbReference>
<organism evidence="4 5">
    <name type="scientific">Levilactobacillus zymae</name>
    <dbReference type="NCBI Taxonomy" id="267363"/>
    <lineage>
        <taxon>Bacteria</taxon>
        <taxon>Bacillati</taxon>
        <taxon>Bacillota</taxon>
        <taxon>Bacilli</taxon>
        <taxon>Lactobacillales</taxon>
        <taxon>Lactobacillaceae</taxon>
        <taxon>Levilactobacillus</taxon>
    </lineage>
</organism>
<evidence type="ECO:0000256" key="3">
    <source>
        <dbReference type="SAM" id="SignalP"/>
    </source>
</evidence>
<evidence type="ECO:0008006" key="6">
    <source>
        <dbReference type="Google" id="ProtNLM"/>
    </source>
</evidence>
<feature type="compositionally biased region" description="Low complexity" evidence="1">
    <location>
        <begin position="62"/>
        <end position="103"/>
    </location>
</feature>
<sequence>MRIRKICLLLTWVVIGVWGLSSPVLAATDSQRSQYEVQLTPPKSVQSGSDSAVVSGNEDDAGQSNTGNTNGQAGTGADAATVTGSRPTTGTAAQAATATKPTTGRLPQLSEQQWAGFGLLGVIILGLMFWVWKLSRRNRRS</sequence>
<keyword evidence="2" id="KW-1133">Transmembrane helix</keyword>
<feature type="compositionally biased region" description="Polar residues" evidence="1">
    <location>
        <begin position="37"/>
        <end position="54"/>
    </location>
</feature>
<feature type="transmembrane region" description="Helical" evidence="2">
    <location>
        <begin position="114"/>
        <end position="132"/>
    </location>
</feature>
<keyword evidence="2" id="KW-0812">Transmembrane</keyword>
<accession>A0ABQ0WZG7</accession>
<dbReference type="EMBL" id="BJZK01000007">
    <property type="protein sequence ID" value="GEO71712.1"/>
    <property type="molecule type" value="Genomic_DNA"/>
</dbReference>
<protein>
    <recommendedName>
        <fullName evidence="6">LPXTG cell wall anchor domain-containing protein</fullName>
    </recommendedName>
</protein>
<dbReference type="Proteomes" id="UP000321794">
    <property type="component" value="Unassembled WGS sequence"/>
</dbReference>